<evidence type="ECO:0000256" key="1">
    <source>
        <dbReference type="SAM" id="MobiDB-lite"/>
    </source>
</evidence>
<sequence length="218" mass="23623">MPVSPIDVGEPSTHTTLLRETKEASQVDEDDSSQEQTENEHASKDNEDGEDDGDGEGYNEDRKADDKTKEENDENVCSTPAEASSSGRDQSTTSTEIVVKNIRITVIGRDLVGAEKDDVASKAINEVVASYTTCEAIRTDDDHHSCGGGFTPFDAGGIGSAGGRYTPVVEEVRRQEDTPYMLGRSSAVGSLKVPFYACRYLKCNENMNMLLSKIEALT</sequence>
<evidence type="ECO:0000313" key="2">
    <source>
        <dbReference type="EMBL" id="MCE0481639.1"/>
    </source>
</evidence>
<protein>
    <submittedName>
        <fullName evidence="2">Uncharacterized protein</fullName>
    </submittedName>
</protein>
<feature type="region of interest" description="Disordered" evidence="1">
    <location>
        <begin position="1"/>
        <end position="94"/>
    </location>
</feature>
<dbReference type="EMBL" id="JACEIK010005491">
    <property type="protein sequence ID" value="MCE0481639.1"/>
    <property type="molecule type" value="Genomic_DNA"/>
</dbReference>
<feature type="compositionally biased region" description="Basic and acidic residues" evidence="1">
    <location>
        <begin position="59"/>
        <end position="70"/>
    </location>
</feature>
<name>A0ABS8VMX0_DATST</name>
<accession>A0ABS8VMX0</accession>
<comment type="caution">
    <text evidence="2">The sequence shown here is derived from an EMBL/GenBank/DDBJ whole genome shotgun (WGS) entry which is preliminary data.</text>
</comment>
<reference evidence="2 3" key="1">
    <citation type="journal article" date="2021" name="BMC Genomics">
        <title>Datura genome reveals duplications of psychoactive alkaloid biosynthetic genes and high mutation rate following tissue culture.</title>
        <authorList>
            <person name="Rajewski A."/>
            <person name="Carter-House D."/>
            <person name="Stajich J."/>
            <person name="Litt A."/>
        </authorList>
    </citation>
    <scope>NUCLEOTIDE SEQUENCE [LARGE SCALE GENOMIC DNA]</scope>
    <source>
        <strain evidence="2">AR-01</strain>
    </source>
</reference>
<evidence type="ECO:0000313" key="3">
    <source>
        <dbReference type="Proteomes" id="UP000823775"/>
    </source>
</evidence>
<feature type="compositionally biased region" description="Acidic residues" evidence="1">
    <location>
        <begin position="47"/>
        <end position="58"/>
    </location>
</feature>
<keyword evidence="3" id="KW-1185">Reference proteome</keyword>
<feature type="compositionally biased region" description="Polar residues" evidence="1">
    <location>
        <begin position="75"/>
        <end position="94"/>
    </location>
</feature>
<dbReference type="Proteomes" id="UP000823775">
    <property type="component" value="Unassembled WGS sequence"/>
</dbReference>
<gene>
    <name evidence="2" type="ORF">HAX54_039527</name>
</gene>
<organism evidence="2 3">
    <name type="scientific">Datura stramonium</name>
    <name type="common">Jimsonweed</name>
    <name type="synonym">Common thornapple</name>
    <dbReference type="NCBI Taxonomy" id="4076"/>
    <lineage>
        <taxon>Eukaryota</taxon>
        <taxon>Viridiplantae</taxon>
        <taxon>Streptophyta</taxon>
        <taxon>Embryophyta</taxon>
        <taxon>Tracheophyta</taxon>
        <taxon>Spermatophyta</taxon>
        <taxon>Magnoliopsida</taxon>
        <taxon>eudicotyledons</taxon>
        <taxon>Gunneridae</taxon>
        <taxon>Pentapetalae</taxon>
        <taxon>asterids</taxon>
        <taxon>lamiids</taxon>
        <taxon>Solanales</taxon>
        <taxon>Solanaceae</taxon>
        <taxon>Solanoideae</taxon>
        <taxon>Datureae</taxon>
        <taxon>Datura</taxon>
    </lineage>
</organism>
<proteinExistence type="predicted"/>